<dbReference type="EMBL" id="HBGX01000245">
    <property type="protein sequence ID" value="CAD9549960.1"/>
    <property type="molecule type" value="Transcribed_RNA"/>
</dbReference>
<keyword evidence="1" id="KW-0001">2Fe-2S</keyword>
<dbReference type="PANTHER" id="PTHR21496">
    <property type="entry name" value="FERREDOXIN-RELATED"/>
    <property type="match status" value="1"/>
</dbReference>
<dbReference type="Pfam" id="PF00355">
    <property type="entry name" value="Rieske"/>
    <property type="match status" value="1"/>
</dbReference>
<dbReference type="InterPro" id="IPR017941">
    <property type="entry name" value="Rieske_2Fe-2S"/>
</dbReference>
<evidence type="ECO:0000313" key="6">
    <source>
        <dbReference type="EMBL" id="CAD9549960.1"/>
    </source>
</evidence>
<protein>
    <recommendedName>
        <fullName evidence="5">Rieske domain-containing protein</fullName>
    </recommendedName>
</protein>
<gene>
    <name evidence="6" type="ORF">CGLO1086_LOCUS125</name>
</gene>
<evidence type="ECO:0000256" key="1">
    <source>
        <dbReference type="ARBA" id="ARBA00022714"/>
    </source>
</evidence>
<dbReference type="PANTHER" id="PTHR21496:SF23">
    <property type="entry name" value="3-PHENYLPROPIONATE_CINNAMIC ACID DIOXYGENASE FERREDOXIN SUBUNIT"/>
    <property type="match status" value="1"/>
</dbReference>
<dbReference type="GO" id="GO:0051537">
    <property type="term" value="F:2 iron, 2 sulfur cluster binding"/>
    <property type="evidence" value="ECO:0007669"/>
    <property type="project" value="UniProtKB-KW"/>
</dbReference>
<dbReference type="CDD" id="cd03467">
    <property type="entry name" value="Rieske"/>
    <property type="match status" value="1"/>
</dbReference>
<evidence type="ECO:0000256" key="4">
    <source>
        <dbReference type="ARBA" id="ARBA00023014"/>
    </source>
</evidence>
<dbReference type="Gene3D" id="2.102.10.10">
    <property type="entry name" value="Rieske [2Fe-2S] iron-sulphur domain"/>
    <property type="match status" value="1"/>
</dbReference>
<keyword evidence="2" id="KW-0479">Metal-binding</keyword>
<reference evidence="6" key="1">
    <citation type="submission" date="2021-01" db="EMBL/GenBank/DDBJ databases">
        <authorList>
            <person name="Corre E."/>
            <person name="Pelletier E."/>
            <person name="Niang G."/>
            <person name="Scheremetjew M."/>
            <person name="Finn R."/>
            <person name="Kale V."/>
            <person name="Holt S."/>
            <person name="Cochrane G."/>
            <person name="Meng A."/>
            <person name="Brown T."/>
            <person name="Cohen L."/>
        </authorList>
    </citation>
    <scope>NUCLEOTIDE SEQUENCE</scope>
    <source>
        <strain evidence="6">SAG4.97</strain>
    </source>
</reference>
<evidence type="ECO:0000256" key="2">
    <source>
        <dbReference type="ARBA" id="ARBA00022723"/>
    </source>
</evidence>
<keyword evidence="4" id="KW-0411">Iron-sulfur</keyword>
<proteinExistence type="predicted"/>
<dbReference type="AlphaFoldDB" id="A0A7S2JLW8"/>
<dbReference type="PROSITE" id="PS51296">
    <property type="entry name" value="RIESKE"/>
    <property type="match status" value="1"/>
</dbReference>
<evidence type="ECO:0000259" key="5">
    <source>
        <dbReference type="PROSITE" id="PS51296"/>
    </source>
</evidence>
<feature type="domain" description="Rieske" evidence="5">
    <location>
        <begin position="87"/>
        <end position="206"/>
    </location>
</feature>
<dbReference type="InterPro" id="IPR036922">
    <property type="entry name" value="Rieske_2Fe-2S_sf"/>
</dbReference>
<accession>A0A7S2JLW8</accession>
<dbReference type="SUPFAM" id="SSF50022">
    <property type="entry name" value="ISP domain"/>
    <property type="match status" value="1"/>
</dbReference>
<sequence>MAAIGFVCTLGVAAKVSTPVSSSAICTPKTAASKRSPIAEQKRVFLGSSDDFSFFKGNALAATVSSASTGFSASPSTFSIRSDYAWYNVLPGSALAPGEKTNVFVKFKSGEGSGLDVLVVRDFDGNVFAVSNVCPHLGTPLHTGKITADGAIVCSQHRSAWSLNTGEVKGEWCPFPPVLGKITGALQPPAPLLTYGAREVAGQIEVYLNLDAKKNLETKTYGSYFRGEAY</sequence>
<keyword evidence="3" id="KW-0408">Iron</keyword>
<name>A0A7S2JLW8_9EUKA</name>
<evidence type="ECO:0000256" key="3">
    <source>
        <dbReference type="ARBA" id="ARBA00023004"/>
    </source>
</evidence>
<organism evidence="6">
    <name type="scientific">Cyanoptyche gloeocystis</name>
    <dbReference type="NCBI Taxonomy" id="77922"/>
    <lineage>
        <taxon>Eukaryota</taxon>
        <taxon>Glaucocystophyceae</taxon>
        <taxon>Glaucocystophyceae incertae sedis</taxon>
        <taxon>Cyanoptyche</taxon>
    </lineage>
</organism>
<dbReference type="GO" id="GO:0046872">
    <property type="term" value="F:metal ion binding"/>
    <property type="evidence" value="ECO:0007669"/>
    <property type="project" value="UniProtKB-KW"/>
</dbReference>